<feature type="transmembrane region" description="Helical" evidence="1">
    <location>
        <begin position="144"/>
        <end position="160"/>
    </location>
</feature>
<evidence type="ECO:0000313" key="3">
    <source>
        <dbReference type="Proteomes" id="UP001304461"/>
    </source>
</evidence>
<dbReference type="Proteomes" id="UP001304461">
    <property type="component" value="Unassembled WGS sequence"/>
</dbReference>
<feature type="transmembrane region" description="Helical" evidence="1">
    <location>
        <begin position="16"/>
        <end position="34"/>
    </location>
</feature>
<organism evidence="2 3">
    <name type="scientific">Cyanobium gracile UHCC 0139</name>
    <dbReference type="NCBI Taxonomy" id="3110308"/>
    <lineage>
        <taxon>Bacteria</taxon>
        <taxon>Bacillati</taxon>
        <taxon>Cyanobacteriota</taxon>
        <taxon>Cyanophyceae</taxon>
        <taxon>Synechococcales</taxon>
        <taxon>Prochlorococcaceae</taxon>
        <taxon>Cyanobium</taxon>
    </lineage>
</organism>
<accession>A0ABU5RVB8</accession>
<keyword evidence="1" id="KW-0812">Transmembrane</keyword>
<feature type="transmembrane region" description="Helical" evidence="1">
    <location>
        <begin position="172"/>
        <end position="196"/>
    </location>
</feature>
<feature type="transmembrane region" description="Helical" evidence="1">
    <location>
        <begin position="208"/>
        <end position="229"/>
    </location>
</feature>
<feature type="transmembrane region" description="Helical" evidence="1">
    <location>
        <begin position="296"/>
        <end position="322"/>
    </location>
</feature>
<feature type="transmembrane region" description="Helical" evidence="1">
    <location>
        <begin position="387"/>
        <end position="404"/>
    </location>
</feature>
<proteinExistence type="predicted"/>
<sequence>MQTTFQQLPGLLRKSCLPLLLIIAIVVSFVGILSQSGQVSEWPMDQSFVTRADLRLYRLPTGWVFQYPRFNWSGGVSASLLIGLYKLVVSPAPETLNWHAKCITTLLFLGSAYSLCLLLIRHWIFQALAFSVIASSALQFAEPSSDIIAAAFFALFMLSVRQGWPRLISSGLLILFGVSKIQLLVCSLGVGAVWYWWDVRENRMRWQIPVGMAFWLMLLMAPGLKLYGIDMVRTVKGLRTFASSYVFMFSPHQFAPSSETLAGSITSWQDVMRSVFPGARTVSDVILRYPKKYLDYLLVAGAYGVFSVLQTMGLMLIPFFRALRLRAFPAVTQLSLRFLGAAAFFSLVPPLLLRFISPRYLAVVFLPLVVLSAAAAGSSQAPRSLKITFLVCSLLTLVLNLALFSERLIRSPLMPFG</sequence>
<dbReference type="EMBL" id="JAYGHX010000006">
    <property type="protein sequence ID" value="MEA5391717.1"/>
    <property type="molecule type" value="Genomic_DNA"/>
</dbReference>
<feature type="transmembrane region" description="Helical" evidence="1">
    <location>
        <begin position="70"/>
        <end position="88"/>
    </location>
</feature>
<evidence type="ECO:0008006" key="4">
    <source>
        <dbReference type="Google" id="ProtNLM"/>
    </source>
</evidence>
<protein>
    <recommendedName>
        <fullName evidence="4">Glycosyltransferase RgtA/B/C/D-like domain-containing protein</fullName>
    </recommendedName>
</protein>
<evidence type="ECO:0000313" key="2">
    <source>
        <dbReference type="EMBL" id="MEA5391717.1"/>
    </source>
</evidence>
<keyword evidence="3" id="KW-1185">Reference proteome</keyword>
<evidence type="ECO:0000256" key="1">
    <source>
        <dbReference type="SAM" id="Phobius"/>
    </source>
</evidence>
<feature type="transmembrane region" description="Helical" evidence="1">
    <location>
        <begin position="360"/>
        <end position="381"/>
    </location>
</feature>
<reference evidence="2 3" key="1">
    <citation type="submission" date="2023-12" db="EMBL/GenBank/DDBJ databases">
        <title>Baltic Sea Cyanobacteria.</title>
        <authorList>
            <person name="Delbaje E."/>
            <person name="Fewer D.P."/>
            <person name="Shishido T.K."/>
        </authorList>
    </citation>
    <scope>NUCLEOTIDE SEQUENCE [LARGE SCALE GENOMIC DNA]</scope>
    <source>
        <strain evidence="2 3">UHCC 0139</strain>
    </source>
</reference>
<gene>
    <name evidence="2" type="ORF">VB738_10660</name>
</gene>
<comment type="caution">
    <text evidence="2">The sequence shown here is derived from an EMBL/GenBank/DDBJ whole genome shotgun (WGS) entry which is preliminary data.</text>
</comment>
<dbReference type="RefSeq" id="WP_323305732.1">
    <property type="nucleotide sequence ID" value="NZ_JAYGHX010000006.1"/>
</dbReference>
<keyword evidence="1" id="KW-1133">Transmembrane helix</keyword>
<feature type="transmembrane region" description="Helical" evidence="1">
    <location>
        <begin position="334"/>
        <end position="353"/>
    </location>
</feature>
<keyword evidence="1" id="KW-0472">Membrane</keyword>
<feature type="transmembrane region" description="Helical" evidence="1">
    <location>
        <begin position="100"/>
        <end position="124"/>
    </location>
</feature>
<name>A0ABU5RVB8_9CYAN</name>